<dbReference type="EMBL" id="DQZW01000108">
    <property type="protein sequence ID" value="HDL89710.1"/>
    <property type="molecule type" value="Genomic_DNA"/>
</dbReference>
<sequence length="212" mass="23807">MRKFEDTLLYLTGLFVAIVVISNVIAGKLVQVGPFVVPIAVFCYPLSFAFTDIISEVYGKHVASRVIRVGFGASIILVLFSLLVVVYPPASFFEKNKAYVDVFGFTPRIVFASLLAYLASQTHDIWAFHLWKKKTKGHHLWLRNNLSTMASQFIDTAIFISVAFVGIFPEAVVFKMLVSQYLVKLFIAALDTPFVYLGVRLITGKWEIKESV</sequence>
<feature type="transmembrane region" description="Helical" evidence="1">
    <location>
        <begin position="7"/>
        <end position="26"/>
    </location>
</feature>
<feature type="transmembrane region" description="Helical" evidence="1">
    <location>
        <begin position="181"/>
        <end position="199"/>
    </location>
</feature>
<dbReference type="Proteomes" id="UP000886355">
    <property type="component" value="Unassembled WGS sequence"/>
</dbReference>
<name>A0A7C0WUH3_9BACT</name>
<keyword evidence="1" id="KW-1133">Transmembrane helix</keyword>
<comment type="function">
    <text evidence="1">Involved in the import of queuosine (Q) precursors, required for Q precursor salvage.</text>
</comment>
<keyword evidence="1" id="KW-1003">Cell membrane</keyword>
<evidence type="ECO:0000256" key="1">
    <source>
        <dbReference type="HAMAP-Rule" id="MF_02088"/>
    </source>
</evidence>
<comment type="similarity">
    <text evidence="1">Belongs to the vitamin uptake transporter (VUT/ECF) (TC 2.A.88) family. Q precursor transporter subfamily.</text>
</comment>
<keyword evidence="1" id="KW-0813">Transport</keyword>
<feature type="transmembrane region" description="Helical" evidence="1">
    <location>
        <begin position="32"/>
        <end position="54"/>
    </location>
</feature>
<keyword evidence="1" id="KW-0812">Transmembrane</keyword>
<dbReference type="GO" id="GO:0022857">
    <property type="term" value="F:transmembrane transporter activity"/>
    <property type="evidence" value="ECO:0007669"/>
    <property type="project" value="UniProtKB-UniRule"/>
</dbReference>
<feature type="transmembrane region" description="Helical" evidence="1">
    <location>
        <begin position="66"/>
        <end position="89"/>
    </location>
</feature>
<dbReference type="InterPro" id="IPR003744">
    <property type="entry name" value="YhhQ"/>
</dbReference>
<feature type="transmembrane region" description="Helical" evidence="1">
    <location>
        <begin position="109"/>
        <end position="131"/>
    </location>
</feature>
<gene>
    <name evidence="2" type="ORF">ENG14_02265</name>
</gene>
<dbReference type="AlphaFoldDB" id="A0A7C0WUH3"/>
<keyword evidence="1" id="KW-0472">Membrane</keyword>
<protein>
    <recommendedName>
        <fullName evidence="1">Probable queuosine precursor transporter</fullName>
        <shortName evidence="1">Q precursor transporter</shortName>
    </recommendedName>
</protein>
<accession>A0A7C0WUH3</accession>
<organism evidence="2">
    <name type="scientific">Thermodesulforhabdus norvegica</name>
    <dbReference type="NCBI Taxonomy" id="39841"/>
    <lineage>
        <taxon>Bacteria</taxon>
        <taxon>Pseudomonadati</taxon>
        <taxon>Thermodesulfobacteriota</taxon>
        <taxon>Syntrophobacteria</taxon>
        <taxon>Syntrophobacterales</taxon>
        <taxon>Thermodesulforhabdaceae</taxon>
        <taxon>Thermodesulforhabdus</taxon>
    </lineage>
</organism>
<comment type="caution">
    <text evidence="2">The sequence shown here is derived from an EMBL/GenBank/DDBJ whole genome shotgun (WGS) entry which is preliminary data.</text>
</comment>
<feature type="transmembrane region" description="Helical" evidence="1">
    <location>
        <begin position="152"/>
        <end position="169"/>
    </location>
</feature>
<dbReference type="NCBIfam" id="TIGR00697">
    <property type="entry name" value="queuosine precursor transporter"/>
    <property type="match status" value="1"/>
</dbReference>
<reference evidence="2" key="1">
    <citation type="journal article" date="2020" name="mSystems">
        <title>Genome- and Community-Level Interaction Insights into Carbon Utilization and Element Cycling Functions of Hydrothermarchaeota in Hydrothermal Sediment.</title>
        <authorList>
            <person name="Zhou Z."/>
            <person name="Liu Y."/>
            <person name="Xu W."/>
            <person name="Pan J."/>
            <person name="Luo Z.H."/>
            <person name="Li M."/>
        </authorList>
    </citation>
    <scope>NUCLEOTIDE SEQUENCE [LARGE SCALE GENOMIC DNA]</scope>
    <source>
        <strain evidence="2">HyVt-19</strain>
    </source>
</reference>
<comment type="subcellular location">
    <subcellularLocation>
        <location evidence="1">Cell membrane</location>
        <topology evidence="1">Multi-pass membrane protein</topology>
    </subcellularLocation>
</comment>
<proteinExistence type="inferred from homology"/>
<evidence type="ECO:0000313" key="2">
    <source>
        <dbReference type="EMBL" id="HDL89710.1"/>
    </source>
</evidence>
<dbReference type="GO" id="GO:0005886">
    <property type="term" value="C:plasma membrane"/>
    <property type="evidence" value="ECO:0007669"/>
    <property type="project" value="UniProtKB-SubCell"/>
</dbReference>
<dbReference type="PANTHER" id="PTHR34300">
    <property type="entry name" value="QUEUOSINE PRECURSOR TRANSPORTER-RELATED"/>
    <property type="match status" value="1"/>
</dbReference>
<dbReference type="Pfam" id="PF02592">
    <property type="entry name" value="Vut_1"/>
    <property type="match status" value="1"/>
</dbReference>
<dbReference type="PANTHER" id="PTHR34300:SF2">
    <property type="entry name" value="QUEUOSINE PRECURSOR TRANSPORTER-RELATED"/>
    <property type="match status" value="1"/>
</dbReference>
<dbReference type="HAMAP" id="MF_02088">
    <property type="entry name" value="Q_prec_transport"/>
    <property type="match status" value="1"/>
</dbReference>